<gene>
    <name evidence="3" type="ORF">EVOR1521_LOCUS5237</name>
</gene>
<keyword evidence="4" id="KW-1185">Reference proteome</keyword>
<keyword evidence="1" id="KW-0812">Transmembrane</keyword>
<accession>A0AA36HVF7</accession>
<organism evidence="3 4">
    <name type="scientific">Effrenium voratum</name>
    <dbReference type="NCBI Taxonomy" id="2562239"/>
    <lineage>
        <taxon>Eukaryota</taxon>
        <taxon>Sar</taxon>
        <taxon>Alveolata</taxon>
        <taxon>Dinophyceae</taxon>
        <taxon>Suessiales</taxon>
        <taxon>Symbiodiniaceae</taxon>
        <taxon>Effrenium</taxon>
    </lineage>
</organism>
<keyword evidence="2" id="KW-0732">Signal</keyword>
<proteinExistence type="predicted"/>
<feature type="signal peptide" evidence="2">
    <location>
        <begin position="1"/>
        <end position="18"/>
    </location>
</feature>
<dbReference type="Proteomes" id="UP001178507">
    <property type="component" value="Unassembled WGS sequence"/>
</dbReference>
<dbReference type="EMBL" id="CAUJNA010000360">
    <property type="protein sequence ID" value="CAJ1376091.1"/>
    <property type="molecule type" value="Genomic_DNA"/>
</dbReference>
<feature type="chain" id="PRO_5041357202" evidence="2">
    <location>
        <begin position="19"/>
        <end position="202"/>
    </location>
</feature>
<feature type="transmembrane region" description="Helical" evidence="1">
    <location>
        <begin position="163"/>
        <end position="182"/>
    </location>
</feature>
<dbReference type="AlphaFoldDB" id="A0AA36HVF7"/>
<sequence>MAWLFPTLLSLWISAAWSHDFAKAAQELMERIEHGETDLPVVKNMDPKIKESLLKPAEKLPLMTPADPVKPLKEAKDVPKVFADFANKDFEKMDPSDVDVVSLRKQVDKDNAAQKQRLQAAIAHLKNMYKTETHVGALQAEIAKDKTQLNEDLPQIGGLHLRLLPLLGLFAASAGAVALLGLKCRARSPPAQLLAESDYEGQ</sequence>
<evidence type="ECO:0000313" key="4">
    <source>
        <dbReference type="Proteomes" id="UP001178507"/>
    </source>
</evidence>
<evidence type="ECO:0000256" key="2">
    <source>
        <dbReference type="SAM" id="SignalP"/>
    </source>
</evidence>
<evidence type="ECO:0000313" key="3">
    <source>
        <dbReference type="EMBL" id="CAJ1376091.1"/>
    </source>
</evidence>
<name>A0AA36HVF7_9DINO</name>
<comment type="caution">
    <text evidence="3">The sequence shown here is derived from an EMBL/GenBank/DDBJ whole genome shotgun (WGS) entry which is preliminary data.</text>
</comment>
<keyword evidence="1" id="KW-1133">Transmembrane helix</keyword>
<reference evidence="3" key="1">
    <citation type="submission" date="2023-08" db="EMBL/GenBank/DDBJ databases">
        <authorList>
            <person name="Chen Y."/>
            <person name="Shah S."/>
            <person name="Dougan E. K."/>
            <person name="Thang M."/>
            <person name="Chan C."/>
        </authorList>
    </citation>
    <scope>NUCLEOTIDE SEQUENCE</scope>
</reference>
<protein>
    <submittedName>
        <fullName evidence="3">Uncharacterized protein</fullName>
    </submittedName>
</protein>
<evidence type="ECO:0000256" key="1">
    <source>
        <dbReference type="SAM" id="Phobius"/>
    </source>
</evidence>
<keyword evidence="1" id="KW-0472">Membrane</keyword>